<dbReference type="CDD" id="cd16454">
    <property type="entry name" value="RING-H2_PA-TM-RING"/>
    <property type="match status" value="1"/>
</dbReference>
<keyword evidence="2 10" id="KW-0812">Transmembrane</keyword>
<dbReference type="EMBL" id="CAJOBC010005509">
    <property type="protein sequence ID" value="CAF3866021.1"/>
    <property type="molecule type" value="Genomic_DNA"/>
</dbReference>
<dbReference type="PANTHER" id="PTHR46539:SF1">
    <property type="entry name" value="E3 UBIQUITIN-PROTEIN LIGASE ATL42"/>
    <property type="match status" value="1"/>
</dbReference>
<organism evidence="12 14">
    <name type="scientific">Didymodactylos carnosus</name>
    <dbReference type="NCBI Taxonomy" id="1234261"/>
    <lineage>
        <taxon>Eukaryota</taxon>
        <taxon>Metazoa</taxon>
        <taxon>Spiralia</taxon>
        <taxon>Gnathifera</taxon>
        <taxon>Rotifera</taxon>
        <taxon>Eurotatoria</taxon>
        <taxon>Bdelloidea</taxon>
        <taxon>Philodinida</taxon>
        <taxon>Philodinidae</taxon>
        <taxon>Didymodactylos</taxon>
    </lineage>
</organism>
<dbReference type="Gene3D" id="3.30.40.10">
    <property type="entry name" value="Zinc/RING finger domain, C3HC4 (zinc finger)"/>
    <property type="match status" value="1"/>
</dbReference>
<dbReference type="PROSITE" id="PS50089">
    <property type="entry name" value="ZF_RING_2"/>
    <property type="match status" value="1"/>
</dbReference>
<keyword evidence="5" id="KW-0862">Zinc</keyword>
<feature type="domain" description="RING-type" evidence="11">
    <location>
        <begin position="263"/>
        <end position="304"/>
    </location>
</feature>
<evidence type="ECO:0000313" key="13">
    <source>
        <dbReference type="EMBL" id="CAF3866021.1"/>
    </source>
</evidence>
<keyword evidence="6 10" id="KW-1133">Transmembrane helix</keyword>
<dbReference type="Pfam" id="PF13639">
    <property type="entry name" value="zf-RING_2"/>
    <property type="match status" value="1"/>
</dbReference>
<name>A0A814P5N8_9BILA</name>
<evidence type="ECO:0000313" key="14">
    <source>
        <dbReference type="Proteomes" id="UP000663829"/>
    </source>
</evidence>
<dbReference type="Proteomes" id="UP000681722">
    <property type="component" value="Unassembled WGS sequence"/>
</dbReference>
<evidence type="ECO:0000259" key="11">
    <source>
        <dbReference type="PROSITE" id="PS50089"/>
    </source>
</evidence>
<reference evidence="12" key="1">
    <citation type="submission" date="2021-02" db="EMBL/GenBank/DDBJ databases">
        <authorList>
            <person name="Nowell W R."/>
        </authorList>
    </citation>
    <scope>NUCLEOTIDE SEQUENCE</scope>
</reference>
<dbReference type="SMART" id="SM00184">
    <property type="entry name" value="RING"/>
    <property type="match status" value="1"/>
</dbReference>
<dbReference type="PANTHER" id="PTHR46539">
    <property type="entry name" value="E3 UBIQUITIN-PROTEIN LIGASE ATL42"/>
    <property type="match status" value="1"/>
</dbReference>
<dbReference type="InterPro" id="IPR013083">
    <property type="entry name" value="Znf_RING/FYVE/PHD"/>
</dbReference>
<evidence type="ECO:0000256" key="10">
    <source>
        <dbReference type="SAM" id="Phobius"/>
    </source>
</evidence>
<evidence type="ECO:0000256" key="3">
    <source>
        <dbReference type="ARBA" id="ARBA00022723"/>
    </source>
</evidence>
<dbReference type="OrthoDB" id="21204at2759"/>
<sequence>MVARNETVNRSSSSETAGGDVKVDTGTDDVDEGEDGMILSSFQMKLVSDSTYSKGINLKMNGVLLSSSNYQKSFHGPVFIFVNKNICDFHSQIFVNISSLSHNKSWIAFVLHRRNNCFYSIILKNLKYHNARAMIIFNTKKDPFPLHNYSSIDFSTMLTIYANTFIDDLSSLVSNIEKIRFNVTIEFIKITYNIFTKIYIIMGSCILGCIILTCIGHCFRQRRQIKREERIEKQLKNRVRKILNDDELITIQNTQQLNEDEMCAICLNNIKSGDIIRKLKCNHLYHSDCVDPWLLNHQCCPLCNHNILSPIVSTISATIDNKIVITTKLCENNCIQNAILSGEETTQL</sequence>
<dbReference type="GO" id="GO:0008270">
    <property type="term" value="F:zinc ion binding"/>
    <property type="evidence" value="ECO:0007669"/>
    <property type="project" value="UniProtKB-KW"/>
</dbReference>
<gene>
    <name evidence="12" type="ORF">GPM918_LOCUS18751</name>
    <name evidence="13" type="ORF">SRO942_LOCUS18748</name>
</gene>
<dbReference type="GO" id="GO:0016020">
    <property type="term" value="C:membrane"/>
    <property type="evidence" value="ECO:0007669"/>
    <property type="project" value="UniProtKB-SubCell"/>
</dbReference>
<keyword evidence="7 10" id="KW-0472">Membrane</keyword>
<evidence type="ECO:0000256" key="9">
    <source>
        <dbReference type="SAM" id="MobiDB-lite"/>
    </source>
</evidence>
<feature type="region of interest" description="Disordered" evidence="9">
    <location>
        <begin position="1"/>
        <end position="31"/>
    </location>
</feature>
<proteinExistence type="predicted"/>
<dbReference type="SUPFAM" id="SSF57850">
    <property type="entry name" value="RING/U-box"/>
    <property type="match status" value="1"/>
</dbReference>
<evidence type="ECO:0000256" key="7">
    <source>
        <dbReference type="ARBA" id="ARBA00023136"/>
    </source>
</evidence>
<keyword evidence="4 8" id="KW-0863">Zinc-finger</keyword>
<keyword evidence="14" id="KW-1185">Reference proteome</keyword>
<dbReference type="EMBL" id="CAJNOQ010005509">
    <property type="protein sequence ID" value="CAF1101120.1"/>
    <property type="molecule type" value="Genomic_DNA"/>
</dbReference>
<evidence type="ECO:0000256" key="5">
    <source>
        <dbReference type="ARBA" id="ARBA00022833"/>
    </source>
</evidence>
<feature type="compositionally biased region" description="Polar residues" evidence="9">
    <location>
        <begin position="1"/>
        <end position="16"/>
    </location>
</feature>
<comment type="subcellular location">
    <subcellularLocation>
        <location evidence="1">Membrane</location>
    </subcellularLocation>
</comment>
<evidence type="ECO:0000313" key="12">
    <source>
        <dbReference type="EMBL" id="CAF1101120.1"/>
    </source>
</evidence>
<dbReference type="AlphaFoldDB" id="A0A814P5N8"/>
<evidence type="ECO:0000256" key="2">
    <source>
        <dbReference type="ARBA" id="ARBA00022692"/>
    </source>
</evidence>
<evidence type="ECO:0000256" key="6">
    <source>
        <dbReference type="ARBA" id="ARBA00022989"/>
    </source>
</evidence>
<dbReference type="InterPro" id="IPR001841">
    <property type="entry name" value="Znf_RING"/>
</dbReference>
<comment type="caution">
    <text evidence="12">The sequence shown here is derived from an EMBL/GenBank/DDBJ whole genome shotgun (WGS) entry which is preliminary data.</text>
</comment>
<evidence type="ECO:0000256" key="8">
    <source>
        <dbReference type="PROSITE-ProRule" id="PRU00175"/>
    </source>
</evidence>
<evidence type="ECO:0000256" key="4">
    <source>
        <dbReference type="ARBA" id="ARBA00022771"/>
    </source>
</evidence>
<protein>
    <recommendedName>
        <fullName evidence="11">RING-type domain-containing protein</fullName>
    </recommendedName>
</protein>
<feature type="transmembrane region" description="Helical" evidence="10">
    <location>
        <begin position="198"/>
        <end position="219"/>
    </location>
</feature>
<evidence type="ECO:0000256" key="1">
    <source>
        <dbReference type="ARBA" id="ARBA00004370"/>
    </source>
</evidence>
<keyword evidence="3" id="KW-0479">Metal-binding</keyword>
<accession>A0A814P5N8</accession>
<dbReference type="Proteomes" id="UP000663829">
    <property type="component" value="Unassembled WGS sequence"/>
</dbReference>